<evidence type="ECO:0000256" key="3">
    <source>
        <dbReference type="ARBA" id="ARBA00022630"/>
    </source>
</evidence>
<comment type="cofactor">
    <cofactor evidence="1">
        <name>(6R)-5,10-methylene-5,6,7,8-tetrahydrofolate</name>
        <dbReference type="ChEBI" id="CHEBI:15636"/>
    </cofactor>
</comment>
<keyword evidence="5 6" id="KW-0157">Chromophore</keyword>
<dbReference type="InterPro" id="IPR002081">
    <property type="entry name" value="Cryptochrome/DNA_photolyase_1"/>
</dbReference>
<dbReference type="SUPFAM" id="SSF48173">
    <property type="entry name" value="Cryptochrome/photolyase FAD-binding domain"/>
    <property type="match status" value="1"/>
</dbReference>
<feature type="domain" description="Photolyase/cryptochrome alpha/beta" evidence="7">
    <location>
        <begin position="5"/>
        <end position="130"/>
    </location>
</feature>
<dbReference type="InterPro" id="IPR036134">
    <property type="entry name" value="Crypto/Photolyase_FAD-like_sf"/>
</dbReference>
<dbReference type="PANTHER" id="PTHR11455:SF9">
    <property type="entry name" value="CRYPTOCHROME CIRCADIAN CLOCK 5 ISOFORM X1"/>
    <property type="match status" value="1"/>
</dbReference>
<protein>
    <submittedName>
        <fullName evidence="8">Deoxyribodipyrimidine photo-lyase</fullName>
    </submittedName>
</protein>
<dbReference type="InterPro" id="IPR006050">
    <property type="entry name" value="DNA_photolyase_N"/>
</dbReference>
<comment type="cofactor">
    <cofactor evidence="2">
        <name>FAD</name>
        <dbReference type="ChEBI" id="CHEBI:57692"/>
    </cofactor>
</comment>
<sequence length="480" mass="54019">MSVTPPALVWFREDFRLADNAALADAAQSGGPLICFVILDEARLPGAAARWWLDGAVRALDARLKGMGGALHVFRGPSQSVLRRIVEQTSARSVFWNRRYDQKGRETDAAIKAELKDAGIVAHSHAGALLNEPWTVRTRSGTPFQVFTAFWRGVRDLGEPRPPLPEPKTMSFAGLPESLKRDCLRPDEYALRPQHPDWASGLRDAWTPGEAEAHDLLDSFLAHDLTAYATSRDFPGQDTSSHLSPYLRSGHITPAQVWHAVADRTEAASETDAAKFLAELGWREFAWSLLFAHDDLATRNLRPAFDAMPWRHDPEGLKAWQQGLTGYPLVDAGMRELWQTGWMHNRVRMVVASFLVKHLLIDWREGERWFADTLVDYDPASNAMNWQWNAGTGVESAPFFRVMNPILQSRKFDPDGTYIRRWVPELVRLPDSVIHTPWEADPDLLRHAGIAPGQTYPAPIVDHREARERALAAWRGLKAD</sequence>
<dbReference type="InterPro" id="IPR005101">
    <property type="entry name" value="Cryptochr/Photolyase_FAD-bd"/>
</dbReference>
<name>A0ABX0KBZ6_9PROT</name>
<dbReference type="PROSITE" id="PS51645">
    <property type="entry name" value="PHR_CRY_ALPHA_BETA"/>
    <property type="match status" value="1"/>
</dbReference>
<reference evidence="8 9" key="1">
    <citation type="journal article" date="2020" name="Int. J. Syst. Evol. Microbiol.">
        <title>Novel acetic acid bacteria from cider fermentations: Acetobacter conturbans sp. nov. and Acetobacter fallax sp. nov.</title>
        <authorList>
            <person name="Sombolestani A.S."/>
            <person name="Cleenwerck I."/>
            <person name="Cnockaert M."/>
            <person name="Borremans W."/>
            <person name="Wieme A.D."/>
            <person name="De Vuyst L."/>
            <person name="Vandamme P."/>
        </authorList>
    </citation>
    <scope>NUCLEOTIDE SEQUENCE [LARGE SCALE GENOMIC DNA]</scope>
    <source>
        <strain evidence="8 9">LMG 1637</strain>
    </source>
</reference>
<dbReference type="SUPFAM" id="SSF52425">
    <property type="entry name" value="Cryptochrome/photolyase, N-terminal domain"/>
    <property type="match status" value="1"/>
</dbReference>
<accession>A0ABX0KBZ6</accession>
<gene>
    <name evidence="8" type="ORF">GOB84_11755</name>
</gene>
<dbReference type="InterPro" id="IPR014729">
    <property type="entry name" value="Rossmann-like_a/b/a_fold"/>
</dbReference>
<dbReference type="Gene3D" id="1.10.579.10">
    <property type="entry name" value="DNA Cyclobutane Dipyrimidine Photolyase, subunit A, domain 3"/>
    <property type="match status" value="1"/>
</dbReference>
<dbReference type="Pfam" id="PF03441">
    <property type="entry name" value="FAD_binding_7"/>
    <property type="match status" value="1"/>
</dbReference>
<keyword evidence="9" id="KW-1185">Reference proteome</keyword>
<evidence type="ECO:0000313" key="9">
    <source>
        <dbReference type="Proteomes" id="UP000615326"/>
    </source>
</evidence>
<dbReference type="Gene3D" id="3.40.50.620">
    <property type="entry name" value="HUPs"/>
    <property type="match status" value="1"/>
</dbReference>
<evidence type="ECO:0000256" key="2">
    <source>
        <dbReference type="ARBA" id="ARBA00001974"/>
    </source>
</evidence>
<dbReference type="PANTHER" id="PTHR11455">
    <property type="entry name" value="CRYPTOCHROME"/>
    <property type="match status" value="1"/>
</dbReference>
<comment type="caution">
    <text evidence="8">The sequence shown here is derived from an EMBL/GenBank/DDBJ whole genome shotgun (WGS) entry which is preliminary data.</text>
</comment>
<dbReference type="PRINTS" id="PR00147">
    <property type="entry name" value="DNAPHOTLYASE"/>
</dbReference>
<comment type="similarity">
    <text evidence="6">Belongs to the DNA photolyase family.</text>
</comment>
<evidence type="ECO:0000256" key="6">
    <source>
        <dbReference type="RuleBase" id="RU004182"/>
    </source>
</evidence>
<dbReference type="PROSITE" id="PS00691">
    <property type="entry name" value="DNA_PHOTOLYASES_1_2"/>
    <property type="match status" value="1"/>
</dbReference>
<evidence type="ECO:0000313" key="8">
    <source>
        <dbReference type="EMBL" id="NHO33222.1"/>
    </source>
</evidence>
<evidence type="ECO:0000259" key="7">
    <source>
        <dbReference type="PROSITE" id="PS51645"/>
    </source>
</evidence>
<keyword evidence="4 6" id="KW-0274">FAD</keyword>
<evidence type="ECO:0000256" key="1">
    <source>
        <dbReference type="ARBA" id="ARBA00001932"/>
    </source>
</evidence>
<evidence type="ECO:0000256" key="5">
    <source>
        <dbReference type="ARBA" id="ARBA00022991"/>
    </source>
</evidence>
<evidence type="ECO:0000256" key="4">
    <source>
        <dbReference type="ARBA" id="ARBA00022827"/>
    </source>
</evidence>
<keyword evidence="3 6" id="KW-0285">Flavoprotein</keyword>
<dbReference type="RefSeq" id="WP_173577751.1">
    <property type="nucleotide sequence ID" value="NZ_WOSW01000024.1"/>
</dbReference>
<dbReference type="InterPro" id="IPR036155">
    <property type="entry name" value="Crypto/Photolyase_N_sf"/>
</dbReference>
<dbReference type="Pfam" id="PF00875">
    <property type="entry name" value="DNA_photolyase"/>
    <property type="match status" value="1"/>
</dbReference>
<dbReference type="Proteomes" id="UP000615326">
    <property type="component" value="Unassembled WGS sequence"/>
</dbReference>
<dbReference type="EMBL" id="WOSW01000024">
    <property type="protein sequence ID" value="NHO33222.1"/>
    <property type="molecule type" value="Genomic_DNA"/>
</dbReference>
<dbReference type="Gene3D" id="1.25.40.80">
    <property type="match status" value="1"/>
</dbReference>
<dbReference type="InterPro" id="IPR018394">
    <property type="entry name" value="DNA_photolyase_1_CS_C"/>
</dbReference>
<organism evidence="8 9">
    <name type="scientific">Acetobacter fallax</name>
    <dbReference type="NCBI Taxonomy" id="1737473"/>
    <lineage>
        <taxon>Bacteria</taxon>
        <taxon>Pseudomonadati</taxon>
        <taxon>Pseudomonadota</taxon>
        <taxon>Alphaproteobacteria</taxon>
        <taxon>Acetobacterales</taxon>
        <taxon>Acetobacteraceae</taxon>
        <taxon>Acetobacter</taxon>
    </lineage>
</organism>
<dbReference type="PROSITE" id="PS00394">
    <property type="entry name" value="DNA_PHOTOLYASES_1_1"/>
    <property type="match status" value="1"/>
</dbReference>
<proteinExistence type="inferred from homology"/>